<dbReference type="EC" id="3.1.1.103" evidence="4"/>
<sequence length="399" mass="45528">MKKIVILLTLSILFCHSYGQTKESITKKLIEDLEQIYSQDYINGFSVAIVNEEETLFEKGFGYSNRKLNKKYTKNTIQNIASISKTFIGIALLKAQELNKLNLDDPINKYLPFNVVNPYFPNTPITIRQLATHTSSIKDPSRYEKNGYILKDKNNGEAKVNSNFRSPDEMITQSVFLKNILNEKGKWYKKSNFLKAKPGMLFEYSNVAASLAAFVLENATGKSFNEFTKTYIFEPLEMSDTGWSFHEVDFSNYSNLYANKETQLAFYHLVTYPDGGLITSSSDLGKYLSELISGYSAKGKILTTESYIELFKPYLTDKHYKERNDSLYNDEYNMGIFIGISAQGQIGHTGGDPGVATFMFFNSKTKVGKILIVNTELKKKGVKEFVDIWKTLEKYENRL</sequence>
<evidence type="ECO:0000259" key="3">
    <source>
        <dbReference type="Pfam" id="PF00144"/>
    </source>
</evidence>
<dbReference type="InterPro" id="IPR050491">
    <property type="entry name" value="AmpC-like"/>
</dbReference>
<dbReference type="GO" id="GO:0016787">
    <property type="term" value="F:hydrolase activity"/>
    <property type="evidence" value="ECO:0007669"/>
    <property type="project" value="UniProtKB-KW"/>
</dbReference>
<dbReference type="EMBL" id="CP157199">
    <property type="protein sequence ID" value="XBG60613.1"/>
    <property type="molecule type" value="Genomic_DNA"/>
</dbReference>
<dbReference type="PANTHER" id="PTHR46825:SF11">
    <property type="entry name" value="PENICILLIN-BINDING PROTEIN 4"/>
    <property type="match status" value="1"/>
</dbReference>
<organism evidence="4">
    <name type="scientific">Pontimicrobium sp. SW4</name>
    <dbReference type="NCBI Taxonomy" id="3153519"/>
    <lineage>
        <taxon>Bacteria</taxon>
        <taxon>Pseudomonadati</taxon>
        <taxon>Bacteroidota</taxon>
        <taxon>Flavobacteriia</taxon>
        <taxon>Flavobacteriales</taxon>
        <taxon>Flavobacteriaceae</taxon>
        <taxon>Pontimicrobium</taxon>
    </lineage>
</organism>
<keyword evidence="2" id="KW-0472">Membrane</keyword>
<dbReference type="PANTHER" id="PTHR46825">
    <property type="entry name" value="D-ALANYL-D-ALANINE-CARBOXYPEPTIDASE/ENDOPEPTIDASE AMPH"/>
    <property type="match status" value="1"/>
</dbReference>
<dbReference type="Gene3D" id="3.40.710.10">
    <property type="entry name" value="DD-peptidase/beta-lactamase superfamily"/>
    <property type="match status" value="1"/>
</dbReference>
<dbReference type="InterPro" id="IPR012338">
    <property type="entry name" value="Beta-lactam/transpept-like"/>
</dbReference>
<evidence type="ECO:0000313" key="4">
    <source>
        <dbReference type="EMBL" id="XBG60613.1"/>
    </source>
</evidence>
<proteinExistence type="predicted"/>
<dbReference type="Pfam" id="PF00144">
    <property type="entry name" value="Beta-lactamase"/>
    <property type="match status" value="1"/>
</dbReference>
<dbReference type="GO" id="GO:0016020">
    <property type="term" value="C:membrane"/>
    <property type="evidence" value="ECO:0007669"/>
    <property type="project" value="UniProtKB-SubCell"/>
</dbReference>
<gene>
    <name evidence="4" type="ORF">ABGB03_12175</name>
</gene>
<keyword evidence="4" id="KW-0378">Hydrolase</keyword>
<dbReference type="SUPFAM" id="SSF56601">
    <property type="entry name" value="beta-lactamase/transpeptidase-like"/>
    <property type="match status" value="1"/>
</dbReference>
<evidence type="ECO:0000256" key="2">
    <source>
        <dbReference type="ARBA" id="ARBA00023136"/>
    </source>
</evidence>
<protein>
    <submittedName>
        <fullName evidence="4">Serine hydrolase domain-containing protein</fullName>
        <ecNumber evidence="4">3.1.1.103</ecNumber>
    </submittedName>
</protein>
<comment type="subcellular location">
    <subcellularLocation>
        <location evidence="1">Membrane</location>
    </subcellularLocation>
</comment>
<accession>A0AAU7BR84</accession>
<feature type="domain" description="Beta-lactamase-related" evidence="3">
    <location>
        <begin position="39"/>
        <end position="378"/>
    </location>
</feature>
<name>A0AAU7BR84_9FLAO</name>
<reference evidence="4" key="1">
    <citation type="submission" date="2024-05" db="EMBL/GenBank/DDBJ databases">
        <title>Pontimicrobium maritimus sp. nov., isolated form sea water.</title>
        <authorList>
            <person name="Muhammad N."/>
            <person name="Vuong T.Q."/>
            <person name="Han H.L."/>
            <person name="Kim S.-G."/>
        </authorList>
    </citation>
    <scope>NUCLEOTIDE SEQUENCE</scope>
    <source>
        <strain evidence="4">SW4</strain>
    </source>
</reference>
<dbReference type="InterPro" id="IPR001466">
    <property type="entry name" value="Beta-lactam-related"/>
</dbReference>
<evidence type="ECO:0000256" key="1">
    <source>
        <dbReference type="ARBA" id="ARBA00004370"/>
    </source>
</evidence>
<dbReference type="AlphaFoldDB" id="A0AAU7BR84"/>
<dbReference type="RefSeq" id="WP_347922843.1">
    <property type="nucleotide sequence ID" value="NZ_CP157199.1"/>
</dbReference>